<evidence type="ECO:0000256" key="2">
    <source>
        <dbReference type="SAM" id="Phobius"/>
    </source>
</evidence>
<keyword evidence="2" id="KW-1133">Transmembrane helix</keyword>
<evidence type="ECO:0000256" key="1">
    <source>
        <dbReference type="SAM" id="MobiDB-lite"/>
    </source>
</evidence>
<organism evidence="3 4">
    <name type="scientific">Cryomyces minteri</name>
    <dbReference type="NCBI Taxonomy" id="331657"/>
    <lineage>
        <taxon>Eukaryota</taxon>
        <taxon>Fungi</taxon>
        <taxon>Dikarya</taxon>
        <taxon>Ascomycota</taxon>
        <taxon>Pezizomycotina</taxon>
        <taxon>Dothideomycetes</taxon>
        <taxon>Dothideomycetes incertae sedis</taxon>
        <taxon>Cryomyces</taxon>
    </lineage>
</organism>
<evidence type="ECO:0000313" key="3">
    <source>
        <dbReference type="EMBL" id="TKA64268.1"/>
    </source>
</evidence>
<protein>
    <submittedName>
        <fullName evidence="3">Uncharacterized protein</fullName>
    </submittedName>
</protein>
<gene>
    <name evidence="3" type="ORF">B0A49_05361</name>
</gene>
<feature type="region of interest" description="Disordered" evidence="1">
    <location>
        <begin position="88"/>
        <end position="122"/>
    </location>
</feature>
<feature type="non-terminal residue" evidence="3">
    <location>
        <position position="122"/>
    </location>
</feature>
<evidence type="ECO:0000313" key="4">
    <source>
        <dbReference type="Proteomes" id="UP000308768"/>
    </source>
</evidence>
<sequence length="122" mass="13247">MARSHELTPYLTLNPRHTSAAHRRTSSDEATPQASLTSLAFITASTTPQRSSTAFIRTKFWSQGSSLVILGTVSFGIPFYGVLLYSGLSQQSSGPSTRTVPQDVSDRYDKNARDFDSEVGTA</sequence>
<accession>A0A4U0WNN5</accession>
<dbReference type="OrthoDB" id="416496at2759"/>
<feature type="transmembrane region" description="Helical" evidence="2">
    <location>
        <begin position="67"/>
        <end position="88"/>
    </location>
</feature>
<dbReference type="Proteomes" id="UP000308768">
    <property type="component" value="Unassembled WGS sequence"/>
</dbReference>
<name>A0A4U0WNN5_9PEZI</name>
<keyword evidence="4" id="KW-1185">Reference proteome</keyword>
<feature type="region of interest" description="Disordered" evidence="1">
    <location>
        <begin position="1"/>
        <end position="33"/>
    </location>
</feature>
<keyword evidence="2" id="KW-0472">Membrane</keyword>
<proteinExistence type="predicted"/>
<dbReference type="EMBL" id="NAJN01001290">
    <property type="protein sequence ID" value="TKA64268.1"/>
    <property type="molecule type" value="Genomic_DNA"/>
</dbReference>
<dbReference type="AlphaFoldDB" id="A0A4U0WNN5"/>
<keyword evidence="2" id="KW-0812">Transmembrane</keyword>
<comment type="caution">
    <text evidence="3">The sequence shown here is derived from an EMBL/GenBank/DDBJ whole genome shotgun (WGS) entry which is preliminary data.</text>
</comment>
<reference evidence="3 4" key="1">
    <citation type="submission" date="2017-03" db="EMBL/GenBank/DDBJ databases">
        <title>Genomes of endolithic fungi from Antarctica.</title>
        <authorList>
            <person name="Coleine C."/>
            <person name="Masonjones S."/>
            <person name="Stajich J.E."/>
        </authorList>
    </citation>
    <scope>NUCLEOTIDE SEQUENCE [LARGE SCALE GENOMIC DNA]</scope>
    <source>
        <strain evidence="3 4">CCFEE 5187</strain>
    </source>
</reference>
<feature type="compositionally biased region" description="Basic and acidic residues" evidence="1">
    <location>
        <begin position="104"/>
        <end position="116"/>
    </location>
</feature>